<organism evidence="3 4">
    <name type="scientific">Tengunoibacter tsumagoiensis</name>
    <dbReference type="NCBI Taxonomy" id="2014871"/>
    <lineage>
        <taxon>Bacteria</taxon>
        <taxon>Bacillati</taxon>
        <taxon>Chloroflexota</taxon>
        <taxon>Ktedonobacteria</taxon>
        <taxon>Ktedonobacterales</taxon>
        <taxon>Dictyobacteraceae</taxon>
        <taxon>Tengunoibacter</taxon>
    </lineage>
</organism>
<dbReference type="Pfam" id="PF12688">
    <property type="entry name" value="TPR_5"/>
    <property type="match status" value="1"/>
</dbReference>
<protein>
    <recommendedName>
        <fullName evidence="2">Tetratrico peptide repeat group 5 domain-containing protein</fullName>
    </recommendedName>
</protein>
<dbReference type="Gene3D" id="1.25.40.10">
    <property type="entry name" value="Tetratricopeptide repeat domain"/>
    <property type="match status" value="1"/>
</dbReference>
<comment type="caution">
    <text evidence="3">The sequence shown here is derived from an EMBL/GenBank/DDBJ whole genome shotgun (WGS) entry which is preliminary data.</text>
</comment>
<dbReference type="AlphaFoldDB" id="A0A402AAA9"/>
<gene>
    <name evidence="3" type="ORF">KTT_59620</name>
</gene>
<evidence type="ECO:0000259" key="2">
    <source>
        <dbReference type="Pfam" id="PF12688"/>
    </source>
</evidence>
<dbReference type="EMBL" id="BIFR01000002">
    <property type="protein sequence ID" value="GCE16103.1"/>
    <property type="molecule type" value="Genomic_DNA"/>
</dbReference>
<evidence type="ECO:0000256" key="1">
    <source>
        <dbReference type="PROSITE-ProRule" id="PRU00339"/>
    </source>
</evidence>
<keyword evidence="1" id="KW-0802">TPR repeat</keyword>
<keyword evidence="4" id="KW-1185">Reference proteome</keyword>
<feature type="repeat" description="TPR" evidence="1">
    <location>
        <begin position="118"/>
        <end position="151"/>
    </location>
</feature>
<feature type="domain" description="Tetratrico peptide repeat group 5" evidence="2">
    <location>
        <begin position="76"/>
        <end position="200"/>
    </location>
</feature>
<proteinExistence type="predicted"/>
<sequence length="206" mass="23528">MESGVRTSGPEKAICDRMGDQHIEKRIEKQLVMQDRLAEAIQLRETGRAKQDQAILEEARTILLELVAAYPDEAEITYQTAIVHDNLGLERESIPFYIQTLTQGLSGLDTATGLMKRERAFLGLGSTYRGLGEYQQAEKTLRQGLTEFPDSRPLQVFLALTLYNTQQYKEAMELALTNLLETTSDEKLQYYKRGLLFYTSHLDETW</sequence>
<dbReference type="Proteomes" id="UP000287352">
    <property type="component" value="Unassembled WGS sequence"/>
</dbReference>
<dbReference type="InterPro" id="IPR041656">
    <property type="entry name" value="TPR_5"/>
</dbReference>
<evidence type="ECO:0000313" key="4">
    <source>
        <dbReference type="Proteomes" id="UP000287352"/>
    </source>
</evidence>
<name>A0A402AAA9_9CHLR</name>
<accession>A0A402AAA9</accession>
<dbReference type="InterPro" id="IPR011990">
    <property type="entry name" value="TPR-like_helical_dom_sf"/>
</dbReference>
<dbReference type="PROSITE" id="PS50005">
    <property type="entry name" value="TPR"/>
    <property type="match status" value="1"/>
</dbReference>
<dbReference type="SUPFAM" id="SSF48452">
    <property type="entry name" value="TPR-like"/>
    <property type="match status" value="1"/>
</dbReference>
<reference evidence="4" key="1">
    <citation type="submission" date="2018-12" db="EMBL/GenBank/DDBJ databases">
        <title>Tengunoibacter tsumagoiensis gen. nov., sp. nov., Dictyobacter kobayashii sp. nov., D. alpinus sp. nov., and D. joshuensis sp. nov. and description of Dictyobacteraceae fam. nov. within the order Ktedonobacterales isolated from Tengu-no-mugimeshi.</title>
        <authorList>
            <person name="Wang C.M."/>
            <person name="Zheng Y."/>
            <person name="Sakai Y."/>
            <person name="Toyoda A."/>
            <person name="Minakuchi Y."/>
            <person name="Abe K."/>
            <person name="Yokota A."/>
            <person name="Yabe S."/>
        </authorList>
    </citation>
    <scope>NUCLEOTIDE SEQUENCE [LARGE SCALE GENOMIC DNA]</scope>
    <source>
        <strain evidence="4">Uno3</strain>
    </source>
</reference>
<evidence type="ECO:0000313" key="3">
    <source>
        <dbReference type="EMBL" id="GCE16103.1"/>
    </source>
</evidence>
<dbReference type="InterPro" id="IPR019734">
    <property type="entry name" value="TPR_rpt"/>
</dbReference>